<dbReference type="Proteomes" id="UP000574332">
    <property type="component" value="Unassembled WGS sequence"/>
</dbReference>
<evidence type="ECO:0000313" key="3">
    <source>
        <dbReference type="Proteomes" id="UP000574332"/>
    </source>
</evidence>
<evidence type="ECO:0000259" key="1">
    <source>
        <dbReference type="Pfam" id="PF00735"/>
    </source>
</evidence>
<protein>
    <submittedName>
        <fullName evidence="2">Acyl carrier protein/GTPase SAR1 family protein</fullName>
    </submittedName>
</protein>
<dbReference type="PANTHER" id="PTHR18884">
    <property type="entry name" value="SEPTIN"/>
    <property type="match status" value="1"/>
</dbReference>
<comment type="caution">
    <text evidence="2">The sequence shown here is derived from an EMBL/GenBank/DDBJ whole genome shotgun (WGS) entry which is preliminary data.</text>
</comment>
<evidence type="ECO:0000313" key="2">
    <source>
        <dbReference type="EMBL" id="NYI50214.1"/>
    </source>
</evidence>
<dbReference type="EMBL" id="JACCCY010000003">
    <property type="protein sequence ID" value="NYI50214.1"/>
    <property type="molecule type" value="Genomic_DNA"/>
</dbReference>
<name>A0A8E2D8D1_9PORP</name>
<dbReference type="CDD" id="cd00882">
    <property type="entry name" value="Ras_like_GTPase"/>
    <property type="match status" value="1"/>
</dbReference>
<reference evidence="2 3" key="1">
    <citation type="submission" date="2020-07" db="EMBL/GenBank/DDBJ databases">
        <title>Genomic Encyclopedia of Type Strains, Phase IV (KMG-IV): sequencing the most valuable type-strain genomes for metagenomic binning, comparative biology and taxonomic classification.</title>
        <authorList>
            <person name="Goeker M."/>
        </authorList>
    </citation>
    <scope>NUCLEOTIDE SEQUENCE [LARGE SCALE GENOMIC DNA]</scope>
    <source>
        <strain evidence="2 3">DSM 23697</strain>
    </source>
</reference>
<accession>A0A8E2D8D1</accession>
<dbReference type="RefSeq" id="WP_179399824.1">
    <property type="nucleotide sequence ID" value="NZ_JACCCY010000003.1"/>
</dbReference>
<proteinExistence type="predicted"/>
<organism evidence="2 3">
    <name type="scientific">Macellibacteroides fermentans</name>
    <dbReference type="NCBI Taxonomy" id="879969"/>
    <lineage>
        <taxon>Bacteria</taxon>
        <taxon>Pseudomonadati</taxon>
        <taxon>Bacteroidota</taxon>
        <taxon>Bacteroidia</taxon>
        <taxon>Bacteroidales</taxon>
        <taxon>Porphyromonadaceae</taxon>
        <taxon>Macellibacteroides</taxon>
    </lineage>
</organism>
<dbReference type="AlphaFoldDB" id="A0A8E2D8D1"/>
<gene>
    <name evidence="2" type="ORF">F5613_002344</name>
</gene>
<dbReference type="Pfam" id="PF00735">
    <property type="entry name" value="Septin"/>
    <property type="match status" value="1"/>
</dbReference>
<dbReference type="SUPFAM" id="SSF52540">
    <property type="entry name" value="P-loop containing nucleoside triphosphate hydrolases"/>
    <property type="match status" value="1"/>
</dbReference>
<dbReference type="Gene3D" id="3.40.50.300">
    <property type="entry name" value="P-loop containing nucleotide triphosphate hydrolases"/>
    <property type="match status" value="1"/>
</dbReference>
<dbReference type="GO" id="GO:0005525">
    <property type="term" value="F:GTP binding"/>
    <property type="evidence" value="ECO:0007669"/>
    <property type="project" value="InterPro"/>
</dbReference>
<feature type="domain" description="Septin-type G" evidence="1">
    <location>
        <begin position="211"/>
        <end position="365"/>
    </location>
</feature>
<keyword evidence="3" id="KW-1185">Reference proteome</keyword>
<dbReference type="InterPro" id="IPR027417">
    <property type="entry name" value="P-loop_NTPase"/>
</dbReference>
<sequence>MSNEQILNRLHLLLNNSFLKNESQLQNISSYNSCNFQTKLIKAFDLKLSESEIPVEKFKTISDIITFIILVQNRVSNTTNKDKQNNNLKVDNGLFSDSLIQTEKQLNEKILKWLQLLFGNSFINKNSQLRNISSYNSCNFQTKLIKAFDLKLSESEIPIEKFKTINDIITFITLVHNGEFNTTNNDNDANKVNSTRVNRSCPEENTQVNEQLNIIVTGKSGVGKSSFLNYLIGEDLFMTGVGEPVTQQYFENKEYISPNNGVKYNLIDTKGIEPTTTEEHREKLLENINANDSSDNVFQWIHVVYYCFSASNKRIEPFEINFIKELKKTVSVVILLTKKDLVSETDLNAIKTQVKNELGTSIQVIPVCSVEKITRRGSSIPSGKDDVLKASFLGLWSKLSRVLPSRIWDFFIEKEVILELDSYSEESSDEYYEDETNGTLSFAKLADLPSLSDLQLIVLNERDLCKLKIILNGIADLVTYFKNNIQYRSNEYWDSCQKLQNQIFEFYNKVNKEKPQKLYSHKSEDSIQKIILDFEESIDMVYKHINYVTDEIDKISDSTIDWIFSSDNRNETRDAYRELTYCLSDFCREIINNLSDFEKVYEAELYQFGQCCIRNDDYEL</sequence>
<dbReference type="InterPro" id="IPR030379">
    <property type="entry name" value="G_SEPTIN_dom"/>
</dbReference>